<name>G5AFW4_PHYSP</name>
<sequence>MSAPLLVVNLVLHSQKDGAALDHLGHLVADYLGPDRNLSLSAACKFGSTTLLDWIWGSSPTSATDRSPQWSLTNYLRSDPHYYRYQFQGSVLVVVKKGDLRVLEWLMEHFSGCQVPVTAVETAAEQGQLDILQLFVKHDAGRRDQEVPSHKKRKVDTEASNGELGGGNVMDLVQTLLPPGKSAIDYGQGSSNPAVLELTFDAGLLDDQLLAATALKRLVASGSLGLMKNIWEKHEHLTSPGGWMLEWVQGMATACHKGDLAVLQWMVEHNSGRAAITHLKPYDGRVSSLLYYATDAGHLGVMQYLHEQGAGVDYGNALLCAIRRDRMDAVKWLLAHFPPMEKIPEYCVLVEAARYGRVEMLEYFQSSRKLKVPGFPGSVPSSIPQADTKFSFQVLASAANSYENPNHLRWLPTDAMDGAAANRQLEAVQWLHTHRSEGCTTLAMDEAAARGHLQVVKWLQANRSEGYTDHGMAIAAVRCQEEVVQFLVLQSLTKVTDIIVQKAVEKGQLALVKWLHAQSGARFTVKMLIKAVGGGHLEVLKYLYLHRSKGFSLKSCAAIIREALAYGHVRVAYWCVLRFPAHSPKPVMITTATVFESLLFQRFHSPESFIPAKLRERMGSFKVFGAVAKWLDAQIL</sequence>
<dbReference type="PANTHER" id="PTHR46586:SF3">
    <property type="entry name" value="ANKYRIN REPEAT-CONTAINING PROTEIN"/>
    <property type="match status" value="1"/>
</dbReference>
<evidence type="ECO:0008006" key="4">
    <source>
        <dbReference type="Google" id="ProtNLM"/>
    </source>
</evidence>
<dbReference type="InterPro" id="IPR052050">
    <property type="entry name" value="SecEffector_AnkRepeat"/>
</dbReference>
<dbReference type="Gene3D" id="1.25.40.20">
    <property type="entry name" value="Ankyrin repeat-containing domain"/>
    <property type="match status" value="2"/>
</dbReference>
<evidence type="ECO:0000313" key="2">
    <source>
        <dbReference type="EMBL" id="EGZ05480.1"/>
    </source>
</evidence>
<gene>
    <name evidence="2" type="ORF">PHYSODRAFT_342301</name>
</gene>
<evidence type="ECO:0000313" key="3">
    <source>
        <dbReference type="Proteomes" id="UP000002640"/>
    </source>
</evidence>
<dbReference type="Proteomes" id="UP000002640">
    <property type="component" value="Unassembled WGS sequence"/>
</dbReference>
<dbReference type="PANTHER" id="PTHR46586">
    <property type="entry name" value="ANKYRIN REPEAT-CONTAINING PROTEIN"/>
    <property type="match status" value="1"/>
</dbReference>
<proteinExistence type="predicted"/>
<organism evidence="2 3">
    <name type="scientific">Phytophthora sojae (strain P6497)</name>
    <name type="common">Soybean stem and root rot agent</name>
    <name type="synonym">Phytophthora megasperma f. sp. glycines</name>
    <dbReference type="NCBI Taxonomy" id="1094619"/>
    <lineage>
        <taxon>Eukaryota</taxon>
        <taxon>Sar</taxon>
        <taxon>Stramenopiles</taxon>
        <taxon>Oomycota</taxon>
        <taxon>Peronosporomycetes</taxon>
        <taxon>Peronosporales</taxon>
        <taxon>Peronosporaceae</taxon>
        <taxon>Phytophthora</taxon>
    </lineage>
</organism>
<dbReference type="InParanoid" id="G5AFW4"/>
<reference evidence="2 3" key="1">
    <citation type="journal article" date="2006" name="Science">
        <title>Phytophthora genome sequences uncover evolutionary origins and mechanisms of pathogenesis.</title>
        <authorList>
            <person name="Tyler B.M."/>
            <person name="Tripathy S."/>
            <person name="Zhang X."/>
            <person name="Dehal P."/>
            <person name="Jiang R.H."/>
            <person name="Aerts A."/>
            <person name="Arredondo F.D."/>
            <person name="Baxter L."/>
            <person name="Bensasson D."/>
            <person name="Beynon J.L."/>
            <person name="Chapman J."/>
            <person name="Damasceno C.M."/>
            <person name="Dorrance A.E."/>
            <person name="Dou D."/>
            <person name="Dickerman A.W."/>
            <person name="Dubchak I.L."/>
            <person name="Garbelotto M."/>
            <person name="Gijzen M."/>
            <person name="Gordon S.G."/>
            <person name="Govers F."/>
            <person name="Grunwald N.J."/>
            <person name="Huang W."/>
            <person name="Ivors K.L."/>
            <person name="Jones R.W."/>
            <person name="Kamoun S."/>
            <person name="Krampis K."/>
            <person name="Lamour K.H."/>
            <person name="Lee M.K."/>
            <person name="McDonald W.H."/>
            <person name="Medina M."/>
            <person name="Meijer H.J."/>
            <person name="Nordberg E.K."/>
            <person name="Maclean D.J."/>
            <person name="Ospina-Giraldo M.D."/>
            <person name="Morris P.F."/>
            <person name="Phuntumart V."/>
            <person name="Putnam N.H."/>
            <person name="Rash S."/>
            <person name="Rose J.K."/>
            <person name="Sakihama Y."/>
            <person name="Salamov A.A."/>
            <person name="Savidor A."/>
            <person name="Scheuring C.F."/>
            <person name="Smith B.M."/>
            <person name="Sobral B.W."/>
            <person name="Terry A."/>
            <person name="Torto-Alalibo T.A."/>
            <person name="Win J."/>
            <person name="Xu Z."/>
            <person name="Zhang H."/>
            <person name="Grigoriev I.V."/>
            <person name="Rokhsar D.S."/>
            <person name="Boore J.L."/>
        </authorList>
    </citation>
    <scope>NUCLEOTIDE SEQUENCE [LARGE SCALE GENOMIC DNA]</scope>
    <source>
        <strain evidence="2 3">P6497</strain>
    </source>
</reference>
<protein>
    <recommendedName>
        <fullName evidence="4">Ankyrin repeat-containing domain</fullName>
    </recommendedName>
</protein>
<dbReference type="EMBL" id="JH159166">
    <property type="protein sequence ID" value="EGZ05480.1"/>
    <property type="molecule type" value="Genomic_DNA"/>
</dbReference>
<keyword evidence="3" id="KW-1185">Reference proteome</keyword>
<feature type="region of interest" description="Disordered" evidence="1">
    <location>
        <begin position="142"/>
        <end position="161"/>
    </location>
</feature>
<dbReference type="SUPFAM" id="SSF48403">
    <property type="entry name" value="Ankyrin repeat"/>
    <property type="match status" value="1"/>
</dbReference>
<accession>G5AFW4</accession>
<dbReference type="InterPro" id="IPR036770">
    <property type="entry name" value="Ankyrin_rpt-contain_sf"/>
</dbReference>
<dbReference type="RefSeq" id="XP_009539011.1">
    <property type="nucleotide sequence ID" value="XM_009540716.1"/>
</dbReference>
<dbReference type="KEGG" id="psoj:PHYSODRAFT_342301"/>
<dbReference type="AlphaFoldDB" id="G5AFW4"/>
<dbReference type="SMR" id="G5AFW4"/>
<dbReference type="GeneID" id="20648248"/>
<evidence type="ECO:0000256" key="1">
    <source>
        <dbReference type="SAM" id="MobiDB-lite"/>
    </source>
</evidence>